<keyword evidence="3" id="KW-1185">Reference proteome</keyword>
<protein>
    <submittedName>
        <fullName evidence="2">Uncharacterized protein</fullName>
    </submittedName>
</protein>
<proteinExistence type="predicted"/>
<name>A0A564YDR5_HYMDI</name>
<dbReference type="EMBL" id="CABIJS010000177">
    <property type="protein sequence ID" value="VUZ45427.1"/>
    <property type="molecule type" value="Genomic_DNA"/>
</dbReference>
<reference evidence="2 3" key="1">
    <citation type="submission" date="2019-07" db="EMBL/GenBank/DDBJ databases">
        <authorList>
            <person name="Jastrzebski P J."/>
            <person name="Paukszto L."/>
            <person name="Jastrzebski P J."/>
        </authorList>
    </citation>
    <scope>NUCLEOTIDE SEQUENCE [LARGE SCALE GENOMIC DNA]</scope>
    <source>
        <strain evidence="2 3">WMS-il1</strain>
    </source>
</reference>
<dbReference type="AlphaFoldDB" id="A0A564YDR5"/>
<feature type="non-terminal residue" evidence="2">
    <location>
        <position position="1"/>
    </location>
</feature>
<organism evidence="2 3">
    <name type="scientific">Hymenolepis diminuta</name>
    <name type="common">Rat tapeworm</name>
    <dbReference type="NCBI Taxonomy" id="6216"/>
    <lineage>
        <taxon>Eukaryota</taxon>
        <taxon>Metazoa</taxon>
        <taxon>Spiralia</taxon>
        <taxon>Lophotrochozoa</taxon>
        <taxon>Platyhelminthes</taxon>
        <taxon>Cestoda</taxon>
        <taxon>Eucestoda</taxon>
        <taxon>Cyclophyllidea</taxon>
        <taxon>Hymenolepididae</taxon>
        <taxon>Hymenolepis</taxon>
    </lineage>
</organism>
<gene>
    <name evidence="2" type="ORF">WMSIL1_LOCUS5471</name>
</gene>
<evidence type="ECO:0000313" key="2">
    <source>
        <dbReference type="EMBL" id="VUZ45427.1"/>
    </source>
</evidence>
<feature type="transmembrane region" description="Helical" evidence="1">
    <location>
        <begin position="32"/>
        <end position="54"/>
    </location>
</feature>
<keyword evidence="1" id="KW-1133">Transmembrane helix</keyword>
<accession>A0A564YDR5</accession>
<keyword evidence="1" id="KW-0472">Membrane</keyword>
<keyword evidence="1" id="KW-0812">Transmembrane</keyword>
<evidence type="ECO:0000313" key="3">
    <source>
        <dbReference type="Proteomes" id="UP000321570"/>
    </source>
</evidence>
<dbReference type="Proteomes" id="UP000321570">
    <property type="component" value="Unassembled WGS sequence"/>
</dbReference>
<evidence type="ECO:0000256" key="1">
    <source>
        <dbReference type="SAM" id="Phobius"/>
    </source>
</evidence>
<sequence>PFFCNRLVSPKKHICAHVLTRPYLSDSCKAIFVFYSITAHACLLPVSSFIVHLLSSLARSPLSLSHLL</sequence>